<protein>
    <recommendedName>
        <fullName evidence="3">Pentapeptide repeat-containing protein</fullName>
    </recommendedName>
</protein>
<dbReference type="Proteomes" id="UP000003900">
    <property type="component" value="Unassembled WGS sequence"/>
</dbReference>
<gene>
    <name evidence="1" type="ORF">PDENDC454_17948</name>
</gene>
<reference evidence="1 2" key="1">
    <citation type="journal article" date="2012" name="J. Bacteriol.">
        <title>Genome Sequence of the Pattern-Forming Social Bacterium Paenibacillus dendritiformis C454 Chiral Morphotype.</title>
        <authorList>
            <person name="Sirota-Madi A."/>
            <person name="Olender T."/>
            <person name="Helman Y."/>
            <person name="Brainis I."/>
            <person name="Finkelshtein A."/>
            <person name="Roth D."/>
            <person name="Hagai E."/>
            <person name="Leshkowitz D."/>
            <person name="Brodsky L."/>
            <person name="Galatenko V."/>
            <person name="Nikolaev V."/>
            <person name="Gutnick D.L."/>
            <person name="Lancet D."/>
            <person name="Ben-Jacob E."/>
        </authorList>
    </citation>
    <scope>NUCLEOTIDE SEQUENCE [LARGE SCALE GENOMIC DNA]</scope>
    <source>
        <strain evidence="1 2">C454</strain>
    </source>
</reference>
<dbReference type="STRING" id="1131935.PDENDC454_17948"/>
<dbReference type="RefSeq" id="WP_006678078.1">
    <property type="nucleotide sequence ID" value="NZ_AHKH01000053.1"/>
</dbReference>
<dbReference type="AlphaFoldDB" id="H3SJ64"/>
<evidence type="ECO:0000313" key="2">
    <source>
        <dbReference type="Proteomes" id="UP000003900"/>
    </source>
</evidence>
<proteinExistence type="predicted"/>
<evidence type="ECO:0000313" key="1">
    <source>
        <dbReference type="EMBL" id="EHQ60900.1"/>
    </source>
</evidence>
<organism evidence="1 2">
    <name type="scientific">Paenibacillus dendritiformis C454</name>
    <dbReference type="NCBI Taxonomy" id="1131935"/>
    <lineage>
        <taxon>Bacteria</taxon>
        <taxon>Bacillati</taxon>
        <taxon>Bacillota</taxon>
        <taxon>Bacilli</taxon>
        <taxon>Bacillales</taxon>
        <taxon>Paenibacillaceae</taxon>
        <taxon>Paenibacillus</taxon>
    </lineage>
</organism>
<accession>H3SJ64</accession>
<dbReference type="PANTHER" id="PTHR14136">
    <property type="entry name" value="BTB_POZ DOMAIN-CONTAINING PROTEIN KCTD9"/>
    <property type="match status" value="1"/>
</dbReference>
<evidence type="ECO:0008006" key="3">
    <source>
        <dbReference type="Google" id="ProtNLM"/>
    </source>
</evidence>
<dbReference type="InterPro" id="IPR051082">
    <property type="entry name" value="Pentapeptide-BTB/POZ_domain"/>
</dbReference>
<dbReference type="InterPro" id="IPR001646">
    <property type="entry name" value="5peptide_repeat"/>
</dbReference>
<dbReference type="PANTHER" id="PTHR14136:SF17">
    <property type="entry name" value="BTB_POZ DOMAIN-CONTAINING PROTEIN KCTD9"/>
    <property type="match status" value="1"/>
</dbReference>
<comment type="caution">
    <text evidence="1">The sequence shown here is derived from an EMBL/GenBank/DDBJ whole genome shotgun (WGS) entry which is preliminary data.</text>
</comment>
<dbReference type="SUPFAM" id="SSF141571">
    <property type="entry name" value="Pentapeptide repeat-like"/>
    <property type="match status" value="1"/>
</dbReference>
<sequence length="200" mass="22389">MHPNEIINQLKAHQLSIDTLGKRGNKLRADEIDFREVDLSKFSLDQAYVTDCIFDGMDLKNKDMSSSIVCSSTFISANVQYADFYKANLSYANLTNVNAQNARFAKSDCIETVFYKADLRNTTLVGALFDVADFREADFQNADVSLSTFEGVLFQGAQLSGIKGLNEAFIQSINIGTPENPLLLYEQDAKEWLLRQSSNE</sequence>
<dbReference type="Pfam" id="PF00805">
    <property type="entry name" value="Pentapeptide"/>
    <property type="match status" value="1"/>
</dbReference>
<keyword evidence="2" id="KW-1185">Reference proteome</keyword>
<dbReference type="Gene3D" id="2.160.20.80">
    <property type="entry name" value="E3 ubiquitin-protein ligase SopA"/>
    <property type="match status" value="1"/>
</dbReference>
<dbReference type="EMBL" id="AHKH01000053">
    <property type="protein sequence ID" value="EHQ60900.1"/>
    <property type="molecule type" value="Genomic_DNA"/>
</dbReference>
<name>H3SJ64_9BACL</name>
<dbReference type="OrthoDB" id="2844859at2"/>